<name>A0A382DGL1_9ZZZZ</name>
<evidence type="ECO:0000256" key="1">
    <source>
        <dbReference type="ARBA" id="ARBA00006484"/>
    </source>
</evidence>
<reference evidence="3" key="1">
    <citation type="submission" date="2018-05" db="EMBL/GenBank/DDBJ databases">
        <authorList>
            <person name="Lanie J.A."/>
            <person name="Ng W.-L."/>
            <person name="Kazmierczak K.M."/>
            <person name="Andrzejewski T.M."/>
            <person name="Davidsen T.M."/>
            <person name="Wayne K.J."/>
            <person name="Tettelin H."/>
            <person name="Glass J.I."/>
            <person name="Rusch D."/>
            <person name="Podicherti R."/>
            <person name="Tsui H.-C.T."/>
            <person name="Winkler M.E."/>
        </authorList>
    </citation>
    <scope>NUCLEOTIDE SEQUENCE</scope>
</reference>
<dbReference type="PANTHER" id="PTHR44196">
    <property type="entry name" value="DEHYDROGENASE/REDUCTASE SDR FAMILY MEMBER 7B"/>
    <property type="match status" value="1"/>
</dbReference>
<organism evidence="3">
    <name type="scientific">marine metagenome</name>
    <dbReference type="NCBI Taxonomy" id="408172"/>
    <lineage>
        <taxon>unclassified sequences</taxon>
        <taxon>metagenomes</taxon>
        <taxon>ecological metagenomes</taxon>
    </lineage>
</organism>
<feature type="non-terminal residue" evidence="3">
    <location>
        <position position="53"/>
    </location>
</feature>
<dbReference type="Gene3D" id="3.40.50.720">
    <property type="entry name" value="NAD(P)-binding Rossmann-like Domain"/>
    <property type="match status" value="1"/>
</dbReference>
<dbReference type="GO" id="GO:0016020">
    <property type="term" value="C:membrane"/>
    <property type="evidence" value="ECO:0007669"/>
    <property type="project" value="TreeGrafter"/>
</dbReference>
<dbReference type="EMBL" id="UINC01038967">
    <property type="protein sequence ID" value="SVB36767.1"/>
    <property type="molecule type" value="Genomic_DNA"/>
</dbReference>
<sequence>MNYKNKVVVITGASSGIGEASAIKFARKNAKVVLVARRKEKLLQVQKEISQYT</sequence>
<comment type="similarity">
    <text evidence="1">Belongs to the short-chain dehydrogenases/reductases (SDR) family.</text>
</comment>
<dbReference type="SUPFAM" id="SSF51735">
    <property type="entry name" value="NAD(P)-binding Rossmann-fold domains"/>
    <property type="match status" value="1"/>
</dbReference>
<accession>A0A382DGL1</accession>
<dbReference type="Pfam" id="PF00106">
    <property type="entry name" value="adh_short"/>
    <property type="match status" value="1"/>
</dbReference>
<dbReference type="GO" id="GO:0016491">
    <property type="term" value="F:oxidoreductase activity"/>
    <property type="evidence" value="ECO:0007669"/>
    <property type="project" value="UniProtKB-KW"/>
</dbReference>
<evidence type="ECO:0008006" key="4">
    <source>
        <dbReference type="Google" id="ProtNLM"/>
    </source>
</evidence>
<evidence type="ECO:0000313" key="3">
    <source>
        <dbReference type="EMBL" id="SVB36767.1"/>
    </source>
</evidence>
<proteinExistence type="inferred from homology"/>
<keyword evidence="2" id="KW-0560">Oxidoreductase</keyword>
<dbReference type="InterPro" id="IPR036291">
    <property type="entry name" value="NAD(P)-bd_dom_sf"/>
</dbReference>
<evidence type="ECO:0000256" key="2">
    <source>
        <dbReference type="ARBA" id="ARBA00023002"/>
    </source>
</evidence>
<dbReference type="AlphaFoldDB" id="A0A382DGL1"/>
<protein>
    <recommendedName>
        <fullName evidence="4">SDR family NAD(P)-dependent oxidoreductase</fullName>
    </recommendedName>
</protein>
<gene>
    <name evidence="3" type="ORF">METZ01_LOCUS189621</name>
</gene>
<dbReference type="PANTHER" id="PTHR44196:SF1">
    <property type="entry name" value="DEHYDROGENASE_REDUCTASE SDR FAMILY MEMBER 7B"/>
    <property type="match status" value="1"/>
</dbReference>
<dbReference type="InterPro" id="IPR002347">
    <property type="entry name" value="SDR_fam"/>
</dbReference>